<accession>A0A3S5CB71</accession>
<name>A0A3S5CB71_9PLAT</name>
<feature type="region of interest" description="Disordered" evidence="1">
    <location>
        <begin position="800"/>
        <end position="823"/>
    </location>
</feature>
<dbReference type="PANTHER" id="PTHR46270:SF2">
    <property type="entry name" value="TIR DOMAIN-CONTAINING PROTEIN"/>
    <property type="match status" value="1"/>
</dbReference>
<gene>
    <name evidence="3" type="ORF">PXEA_LOCUS395</name>
</gene>
<organism evidence="3 4">
    <name type="scientific">Protopolystoma xenopodis</name>
    <dbReference type="NCBI Taxonomy" id="117903"/>
    <lineage>
        <taxon>Eukaryota</taxon>
        <taxon>Metazoa</taxon>
        <taxon>Spiralia</taxon>
        <taxon>Lophotrochozoa</taxon>
        <taxon>Platyhelminthes</taxon>
        <taxon>Monogenea</taxon>
        <taxon>Polyopisthocotylea</taxon>
        <taxon>Polystomatidea</taxon>
        <taxon>Polystomatidae</taxon>
        <taxon>Protopolystoma</taxon>
    </lineage>
</organism>
<comment type="caution">
    <text evidence="3">The sequence shown here is derived from an EMBL/GenBank/DDBJ whole genome shotgun (WGS) entry which is preliminary data.</text>
</comment>
<evidence type="ECO:0000259" key="2">
    <source>
        <dbReference type="Pfam" id="PF13676"/>
    </source>
</evidence>
<evidence type="ECO:0000256" key="1">
    <source>
        <dbReference type="SAM" id="MobiDB-lite"/>
    </source>
</evidence>
<evidence type="ECO:0000313" key="4">
    <source>
        <dbReference type="Proteomes" id="UP000784294"/>
    </source>
</evidence>
<evidence type="ECO:0000313" key="3">
    <source>
        <dbReference type="EMBL" id="VEL06955.1"/>
    </source>
</evidence>
<dbReference type="GO" id="GO:0007165">
    <property type="term" value="P:signal transduction"/>
    <property type="evidence" value="ECO:0007669"/>
    <property type="project" value="InterPro"/>
</dbReference>
<proteinExistence type="predicted"/>
<feature type="domain" description="TIR" evidence="2">
    <location>
        <begin position="420"/>
        <end position="567"/>
    </location>
</feature>
<dbReference type="Proteomes" id="UP000784294">
    <property type="component" value="Unassembled WGS sequence"/>
</dbReference>
<reference evidence="3" key="1">
    <citation type="submission" date="2018-11" db="EMBL/GenBank/DDBJ databases">
        <authorList>
            <consortium name="Pathogen Informatics"/>
        </authorList>
    </citation>
    <scope>NUCLEOTIDE SEQUENCE</scope>
</reference>
<keyword evidence="4" id="KW-1185">Reference proteome</keyword>
<sequence length="823" mass="88636">MDHPEPISKPRQMEIPQCRKGFTLVEARAFVDDVMATFHSLEDMSDLRMMYETGKQLSRAYFDCHQYRAELAQHLTALDYPAFASKMMKKLNNMGVFKNDDIWFSSFYFYNTTWNFSDTWPELATALAVAGLPNLLNLNIGHQPYLENLSSKNVYYLIKASLSIIHNIARVPGNTHHFAADSVKQALLHLSQREEDFLRCVSILCLAYIVGETETSLLTVIPSHPLVSTGTLDSLHLLLGYIITARISDKRRCHGFQVAELLAALASLSTNDSIKTSLLIATISKVGFPGIREIPNTNYISVLKEIIEVYVSTQIATGGQSGRTNAISASPVLTAREAEEAIRVVWSLVLDPGLNSNGLLGQLGPGWPAELLESLEETAVANQRVGMIRALQLIAHRLTTAAGQTTRHPEVKKPTESGYILVSYASAHETAALKIYDRLLAANLPVYMPRHASSFAVPISAADAAAFGLSALSANSSSQTAYLDLVRRAGVVVVCVGEAYRLSPGCRFELDLVTSAGLTGDRQSRTVIPVVLQAKYRPTGWLATALPGRPMIDLSGRRDPEPSYEALLSQLAEICADAQRHLGPLETIASAVAAQASAVVASTTSSVAQPGIRVAGIGGDTIDGHLEAHTGQVNHTGVPDARLSHICGNLAGLSIGAAGAAIAGTGSGPASLARDHSLPPIPAMDLKAAAAAYNLPAMLSLPISQRCLAVAAWRRAVRPEVRAWSTSKTAAWFKFRGLSQITSQTSGGIDGILLSQLAGLRLWAPEFFAHSLRTELGLSFTDSLRLLEALDELVPEDHETGKLEDHDDMDAHSHASGLEAGHT</sequence>
<dbReference type="OrthoDB" id="2148946at2759"/>
<dbReference type="AlphaFoldDB" id="A0A3S5CB71"/>
<feature type="compositionally biased region" description="Basic and acidic residues" evidence="1">
    <location>
        <begin position="800"/>
        <end position="813"/>
    </location>
</feature>
<dbReference type="Pfam" id="PF13676">
    <property type="entry name" value="TIR_2"/>
    <property type="match status" value="1"/>
</dbReference>
<dbReference type="PANTHER" id="PTHR46270">
    <property type="entry name" value="ARMADILLO-TYPE FOLD-RELATED"/>
    <property type="match status" value="1"/>
</dbReference>
<protein>
    <recommendedName>
        <fullName evidence="2">TIR domain-containing protein</fullName>
    </recommendedName>
</protein>
<dbReference type="EMBL" id="CAAALY010000709">
    <property type="protein sequence ID" value="VEL06955.1"/>
    <property type="molecule type" value="Genomic_DNA"/>
</dbReference>
<dbReference type="InterPro" id="IPR000157">
    <property type="entry name" value="TIR_dom"/>
</dbReference>